<evidence type="ECO:0000259" key="7">
    <source>
        <dbReference type="Pfam" id="PF05920"/>
    </source>
</evidence>
<evidence type="ECO:0000256" key="4">
    <source>
        <dbReference type="ARBA" id="ARBA00023242"/>
    </source>
</evidence>
<evidence type="ECO:0000313" key="8">
    <source>
        <dbReference type="EMBL" id="THG96282.1"/>
    </source>
</evidence>
<feature type="region of interest" description="Disordered" evidence="6">
    <location>
        <begin position="1163"/>
        <end position="1207"/>
    </location>
</feature>
<protein>
    <recommendedName>
        <fullName evidence="7">KN homeodomain domain-containing protein</fullName>
    </recommendedName>
</protein>
<feature type="coiled-coil region" evidence="5">
    <location>
        <begin position="1456"/>
        <end position="1489"/>
    </location>
</feature>
<feature type="region of interest" description="Disordered" evidence="6">
    <location>
        <begin position="414"/>
        <end position="478"/>
    </location>
</feature>
<feature type="compositionally biased region" description="Basic and acidic residues" evidence="6">
    <location>
        <begin position="319"/>
        <end position="332"/>
    </location>
</feature>
<keyword evidence="2" id="KW-0238">DNA-binding</keyword>
<feature type="region of interest" description="Disordered" evidence="6">
    <location>
        <begin position="1041"/>
        <end position="1060"/>
    </location>
</feature>
<organism evidence="8 9">
    <name type="scientific">Phellinidium pouzarii</name>
    <dbReference type="NCBI Taxonomy" id="167371"/>
    <lineage>
        <taxon>Eukaryota</taxon>
        <taxon>Fungi</taxon>
        <taxon>Dikarya</taxon>
        <taxon>Basidiomycota</taxon>
        <taxon>Agaricomycotina</taxon>
        <taxon>Agaricomycetes</taxon>
        <taxon>Hymenochaetales</taxon>
        <taxon>Hymenochaetaceae</taxon>
        <taxon>Phellinidium</taxon>
    </lineage>
</organism>
<evidence type="ECO:0000256" key="6">
    <source>
        <dbReference type="SAM" id="MobiDB-lite"/>
    </source>
</evidence>
<comment type="similarity">
    <text evidence="1">Belongs to the TALE/M-ATYP homeobox family.</text>
</comment>
<keyword evidence="3" id="KW-0371">Homeobox</keyword>
<feature type="compositionally biased region" description="Low complexity" evidence="6">
    <location>
        <begin position="339"/>
        <end position="375"/>
    </location>
</feature>
<feature type="domain" description="KN homeodomain" evidence="7">
    <location>
        <begin position="166"/>
        <end position="204"/>
    </location>
</feature>
<keyword evidence="9" id="KW-1185">Reference proteome</keyword>
<dbReference type="Pfam" id="PF05920">
    <property type="entry name" value="Homeobox_KN"/>
    <property type="match status" value="2"/>
</dbReference>
<dbReference type="GO" id="GO:0006355">
    <property type="term" value="P:regulation of DNA-templated transcription"/>
    <property type="evidence" value="ECO:0007669"/>
    <property type="project" value="InterPro"/>
</dbReference>
<dbReference type="GO" id="GO:0003677">
    <property type="term" value="F:DNA binding"/>
    <property type="evidence" value="ECO:0007669"/>
    <property type="project" value="UniProtKB-KW"/>
</dbReference>
<accession>A0A4V3XA16</accession>
<feature type="compositionally biased region" description="Pro residues" evidence="6">
    <location>
        <begin position="459"/>
        <end position="475"/>
    </location>
</feature>
<sequence>VERPCLSMDSLSLWKGSGGCVNGPYTTRPLRAPLFSLIRNPTRDPGTILSGIQSSDSISGLSSFYDNWIDLRDDVKEGVEKQTLTYDLAELAFSAASRVELLAQSFLELQISIDDITADLLPEAEAILNQELSFQPQISSLSGDYQKFTPSRLDDLETGNNYCYSWFLDHLHNPYPSLAVKERLSNTTGVSLKTIVNCFVQLRRKVGWTAISKKHFRGDRSLTVDCAHRIFIERTGYSSYSEKIIQDFEDMKETAERLCRDRTQQSSLVKKLETITSPTAQSTVSRKQKRRRSSSSERETIASSSAATDSGSSRKRPRHTTEERDTESDSLRPLKRGRSVSLLSTSSLTSTPSFRSSSIVSTAPSSSGPLTPLSSPTTLPAEIYSELPAHILDNWIEGVSAEAAMLQPNVAEQMPSVLSQKRSLPDSESHRSAKRARHGPQPQPQPQPCSSHRSHTASPAPPAPAPAPAPAPPQPAAASLECDAPALTGMPQLAEILPPRDGERDVFGLGASADVGLDDSIYEILSQLNTDVPPAATPWGGKLVTGLGAGPVGDGHGSSVAAPLSMYDFLSLPETDNSEAYPDDVLSILSTFPPSEGGTAKNDNVHTRHTAEDALSLTCADLAFLEGLGGEDGDGGMQRAELSGGGDTPIALVDAPSDTERRKKLERLNEILAEAERLKQEVYNLSSFDRTIPNVEDKGAELRFRTRIKVAFDALFIFMRCISVLFWPSTVVLLSSTMVFKSTLDSHVYDQLTQIEDDLLDISIADRITLEDFVARLAKATDETTQGLKSGALSSETILRARRIALSGRLIADQLIQLQRINENVASERESDISRAFARMSLNDTSTDRVLHSRTGGSKLSVYDSVVFPSITEPSDTFCCGISANEDFIPRYIGNACEWLLQHFYNPYPSHQEKLSIIGDSDVPVKTVSNWFVHARQRIGWTSIAKKFFRNTRAEVIDYAFRVFIKPDPSLPIKKEIAEQFKEMKANVEKLYKEKFEASDAAKTLEETVAQVLAKEEKKTSKDLKKGIAVKSMASKVLNKMRKRTDPSVPSESASEQDHVVSPISTISRTVTSQKRKADTSRDDEEHDLECDFGHESGLRQTKRKRVLPDSTPQADLLEQFPISDLPAPSVLVLGTADPDTPASFSKPFESVAFSANGKQCKRRLSDAERDFAPLPKRRRGSSTTSTRTDSEIYSTPSDSVLSSPEASSSIYGLPADNVFSNDGQLLDMPPDVAAAFVDSSLTNSQNLNILLSSFDHTEPPPASIDYSYLAGDFEVSDYNWKDCLGDSSLGGPTSEMISAMLPSQKVNFPSFDALSDTILASHSPFDQSIFAALSCENPEGNSSVVAPLGCVPTLGMLEGSSAVSPTEVMPTKLESRLQFDNTRSYSWDFLTAKKSFTPDGYEHQADSLSSSGSEFFESDLGDSAKASSDSSLPSAYSVLARSALSYPLTHGVSVAQEMSTEIRDYFDRMAKMERLRRLKEETSKLESDLFPISRISIF</sequence>
<dbReference type="Proteomes" id="UP000308199">
    <property type="component" value="Unassembled WGS sequence"/>
</dbReference>
<dbReference type="InterPro" id="IPR050224">
    <property type="entry name" value="TALE_homeobox"/>
</dbReference>
<dbReference type="InterPro" id="IPR001356">
    <property type="entry name" value="HD"/>
</dbReference>
<feature type="region of interest" description="Disordered" evidence="6">
    <location>
        <begin position="269"/>
        <end position="375"/>
    </location>
</feature>
<evidence type="ECO:0000256" key="2">
    <source>
        <dbReference type="ARBA" id="ARBA00023125"/>
    </source>
</evidence>
<evidence type="ECO:0000256" key="3">
    <source>
        <dbReference type="ARBA" id="ARBA00023155"/>
    </source>
</evidence>
<proteinExistence type="inferred from homology"/>
<evidence type="ECO:0000256" key="1">
    <source>
        <dbReference type="ARBA" id="ARBA00005800"/>
    </source>
</evidence>
<feature type="compositionally biased region" description="Polar residues" evidence="6">
    <location>
        <begin position="1192"/>
        <end position="1207"/>
    </location>
</feature>
<evidence type="ECO:0000313" key="9">
    <source>
        <dbReference type="Proteomes" id="UP000308199"/>
    </source>
</evidence>
<keyword evidence="4" id="KW-0539">Nucleus</keyword>
<feature type="region of interest" description="Disordered" evidence="6">
    <location>
        <begin position="1066"/>
        <end position="1088"/>
    </location>
</feature>
<name>A0A4V3XA16_9AGAM</name>
<evidence type="ECO:0000256" key="5">
    <source>
        <dbReference type="SAM" id="Coils"/>
    </source>
</evidence>
<comment type="caution">
    <text evidence="8">The sequence shown here is derived from an EMBL/GenBank/DDBJ whole genome shotgun (WGS) entry which is preliminary data.</text>
</comment>
<dbReference type="InterPro" id="IPR008422">
    <property type="entry name" value="KN_HD"/>
</dbReference>
<dbReference type="OrthoDB" id="250329at2759"/>
<dbReference type="CDD" id="cd00086">
    <property type="entry name" value="homeodomain"/>
    <property type="match status" value="2"/>
</dbReference>
<keyword evidence="5" id="KW-0175">Coiled coil</keyword>
<feature type="compositionally biased region" description="Low complexity" evidence="6">
    <location>
        <begin position="301"/>
        <end position="311"/>
    </location>
</feature>
<feature type="non-terminal residue" evidence="8">
    <location>
        <position position="1"/>
    </location>
</feature>
<feature type="domain" description="KN homeodomain" evidence="7">
    <location>
        <begin position="899"/>
        <end position="938"/>
    </location>
</feature>
<dbReference type="InterPro" id="IPR009057">
    <property type="entry name" value="Homeodomain-like_sf"/>
</dbReference>
<gene>
    <name evidence="8" type="ORF">EW145_g7805</name>
</gene>
<reference evidence="8 9" key="1">
    <citation type="submission" date="2019-02" db="EMBL/GenBank/DDBJ databases">
        <title>Genome sequencing of the rare red list fungi Phellinidium pouzarii.</title>
        <authorList>
            <person name="Buettner E."/>
            <person name="Kellner H."/>
        </authorList>
    </citation>
    <scope>NUCLEOTIDE SEQUENCE [LARGE SCALE GENOMIC DNA]</scope>
    <source>
        <strain evidence="8 9">DSM 108285</strain>
    </source>
</reference>
<dbReference type="SUPFAM" id="SSF46689">
    <property type="entry name" value="Homeodomain-like"/>
    <property type="match status" value="2"/>
</dbReference>
<feature type="compositionally biased region" description="Polar residues" evidence="6">
    <location>
        <begin position="269"/>
        <end position="280"/>
    </location>
</feature>
<dbReference type="Gene3D" id="1.10.10.60">
    <property type="entry name" value="Homeodomain-like"/>
    <property type="match status" value="2"/>
</dbReference>
<dbReference type="EMBL" id="SGPK01000890">
    <property type="protein sequence ID" value="THG96282.1"/>
    <property type="molecule type" value="Genomic_DNA"/>
</dbReference>
<dbReference type="PANTHER" id="PTHR11850">
    <property type="entry name" value="HOMEOBOX PROTEIN TRANSCRIPTION FACTORS"/>
    <property type="match status" value="1"/>
</dbReference>